<evidence type="ECO:0000313" key="2">
    <source>
        <dbReference type="EnsemblPlants" id="MELO3C004670.2.1"/>
    </source>
</evidence>
<evidence type="ECO:0000256" key="1">
    <source>
        <dbReference type="SAM" id="MobiDB-lite"/>
    </source>
</evidence>
<organism evidence="2">
    <name type="scientific">Cucumis melo</name>
    <name type="common">Muskmelon</name>
    <dbReference type="NCBI Taxonomy" id="3656"/>
    <lineage>
        <taxon>Eukaryota</taxon>
        <taxon>Viridiplantae</taxon>
        <taxon>Streptophyta</taxon>
        <taxon>Embryophyta</taxon>
        <taxon>Tracheophyta</taxon>
        <taxon>Spermatophyta</taxon>
        <taxon>Magnoliopsida</taxon>
        <taxon>eudicotyledons</taxon>
        <taxon>Gunneridae</taxon>
        <taxon>Pentapetalae</taxon>
        <taxon>rosids</taxon>
        <taxon>fabids</taxon>
        <taxon>Cucurbitales</taxon>
        <taxon>Cucurbitaceae</taxon>
        <taxon>Benincaseae</taxon>
        <taxon>Cucumis</taxon>
    </lineage>
</organism>
<dbReference type="EnsemblPlants" id="MELO3C004670.2.1">
    <property type="protein sequence ID" value="MELO3C004670.2.1"/>
    <property type="gene ID" value="MELO3C004670.2"/>
</dbReference>
<sequence length="69" mass="8363">MKRDVEANHTKREVNENRTKREEQLVNTVVEIEEMEEEEMEDGAWRKMRCEMLRQREMEGRGTERLPVG</sequence>
<name>A0A9I9CJV5_CUCME</name>
<feature type="region of interest" description="Disordered" evidence="1">
    <location>
        <begin position="1"/>
        <end position="20"/>
    </location>
</feature>
<reference evidence="2" key="1">
    <citation type="submission" date="2023-03" db="UniProtKB">
        <authorList>
            <consortium name="EnsemblPlants"/>
        </authorList>
    </citation>
    <scope>IDENTIFICATION</scope>
</reference>
<dbReference type="Gramene" id="MELO3C004670.2.1">
    <property type="protein sequence ID" value="MELO3C004670.2.1"/>
    <property type="gene ID" value="MELO3C004670.2"/>
</dbReference>
<dbReference type="AlphaFoldDB" id="A0A9I9CJV5"/>
<accession>A0A9I9CJV5</accession>
<proteinExistence type="predicted"/>
<protein>
    <submittedName>
        <fullName evidence="2">Uncharacterized protein</fullName>
    </submittedName>
</protein>